<dbReference type="PANTHER" id="PTHR30218:SF0">
    <property type="entry name" value="POLYPHOSPHATE KINASE"/>
    <property type="match status" value="1"/>
</dbReference>
<accession>A0A7C6A6H0</accession>
<dbReference type="InterPro" id="IPR003414">
    <property type="entry name" value="PP_kinase"/>
</dbReference>
<name>A0A7C6A6H0_DESAE</name>
<dbReference type="PANTHER" id="PTHR30218">
    <property type="entry name" value="POLYPHOSPHATE KINASE"/>
    <property type="match status" value="1"/>
</dbReference>
<dbReference type="GO" id="GO:0008976">
    <property type="term" value="F:polyphosphate kinase activity"/>
    <property type="evidence" value="ECO:0007669"/>
    <property type="project" value="InterPro"/>
</dbReference>
<dbReference type="GO" id="GO:0006799">
    <property type="term" value="P:polyphosphate biosynthetic process"/>
    <property type="evidence" value="ECO:0007669"/>
    <property type="project" value="InterPro"/>
</dbReference>
<gene>
    <name evidence="2" type="ORF">ENM99_00280</name>
</gene>
<comment type="caution">
    <text evidence="2">The sequence shown here is derived from an EMBL/GenBank/DDBJ whole genome shotgun (WGS) entry which is preliminary data.</text>
</comment>
<protein>
    <submittedName>
        <fullName evidence="2">Polyphosphate kinase 1</fullName>
    </submittedName>
</protein>
<dbReference type="AlphaFoldDB" id="A0A7C6A6H0"/>
<feature type="domain" description="Polyphosphate kinase C-terminal" evidence="1">
    <location>
        <begin position="1"/>
        <end position="79"/>
    </location>
</feature>
<dbReference type="EMBL" id="DRZX01000015">
    <property type="protein sequence ID" value="HHS48306.1"/>
    <property type="molecule type" value="Genomic_DNA"/>
</dbReference>
<dbReference type="Proteomes" id="UP000886400">
    <property type="component" value="Unassembled WGS sequence"/>
</dbReference>
<feature type="non-terminal residue" evidence="2">
    <location>
        <position position="1"/>
    </location>
</feature>
<dbReference type="Gene3D" id="3.30.870.10">
    <property type="entry name" value="Endonuclease Chain A"/>
    <property type="match status" value="1"/>
</dbReference>
<keyword evidence="2" id="KW-0808">Transferase</keyword>
<organism evidence="2">
    <name type="scientific">Desulfurella acetivorans</name>
    <dbReference type="NCBI Taxonomy" id="33002"/>
    <lineage>
        <taxon>Bacteria</taxon>
        <taxon>Pseudomonadati</taxon>
        <taxon>Campylobacterota</taxon>
        <taxon>Desulfurellia</taxon>
        <taxon>Desulfurellales</taxon>
        <taxon>Desulfurellaceae</taxon>
        <taxon>Desulfurella</taxon>
    </lineage>
</organism>
<dbReference type="InterPro" id="IPR041108">
    <property type="entry name" value="PP_kinase_C_1"/>
</dbReference>
<keyword evidence="2" id="KW-0418">Kinase</keyword>
<dbReference type="GO" id="GO:0009358">
    <property type="term" value="C:polyphosphate kinase complex"/>
    <property type="evidence" value="ECO:0007669"/>
    <property type="project" value="InterPro"/>
</dbReference>
<evidence type="ECO:0000259" key="1">
    <source>
        <dbReference type="Pfam" id="PF17941"/>
    </source>
</evidence>
<dbReference type="SUPFAM" id="SSF56024">
    <property type="entry name" value="Phospholipase D/nuclease"/>
    <property type="match status" value="1"/>
</dbReference>
<proteinExistence type="predicted"/>
<sequence length="89" mass="10406">IFLFRPYHDFKLIIRFLEEAVYDKNVLSIKITLYRTNDDSKIIELLEEASKLGKHVSVVTELKARFDEEKMLSGQRGLKMLAVLSLMVF</sequence>
<dbReference type="Pfam" id="PF17941">
    <property type="entry name" value="PP_kinase_C_1"/>
    <property type="match status" value="1"/>
</dbReference>
<reference evidence="2" key="1">
    <citation type="journal article" date="2020" name="mSystems">
        <title>Genome- and Community-Level Interaction Insights into Carbon Utilization and Element Cycling Functions of Hydrothermarchaeota in Hydrothermal Sediment.</title>
        <authorList>
            <person name="Zhou Z."/>
            <person name="Liu Y."/>
            <person name="Xu W."/>
            <person name="Pan J."/>
            <person name="Luo Z.H."/>
            <person name="Li M."/>
        </authorList>
    </citation>
    <scope>NUCLEOTIDE SEQUENCE [LARGE SCALE GENOMIC DNA]</scope>
    <source>
        <strain evidence="2">SpSt-1135</strain>
    </source>
</reference>
<evidence type="ECO:0000313" key="2">
    <source>
        <dbReference type="EMBL" id="HHS48306.1"/>
    </source>
</evidence>